<dbReference type="GO" id="GO:0001664">
    <property type="term" value="F:G protein-coupled receptor binding"/>
    <property type="evidence" value="ECO:0007669"/>
    <property type="project" value="Ensembl"/>
</dbReference>
<evidence type="ECO:0000256" key="6">
    <source>
        <dbReference type="ARBA" id="ARBA00022658"/>
    </source>
</evidence>
<evidence type="ECO:0000256" key="1">
    <source>
        <dbReference type="ARBA" id="ARBA00004370"/>
    </source>
</evidence>
<dbReference type="Pfam" id="PF09128">
    <property type="entry name" value="RGS-like"/>
    <property type="match status" value="1"/>
</dbReference>
<dbReference type="Proteomes" id="UP000472275">
    <property type="component" value="Chromosome 9"/>
</dbReference>
<evidence type="ECO:0000259" key="13">
    <source>
        <dbReference type="PROSITE" id="PS50003"/>
    </source>
</evidence>
<sequence length="1552" mass="171060">MSVRPPQALDRLSSLSSLGDSSSERRSPGHHRQPSDSSETTGLVQRCVIIQKDQHGFGFTVSGDRVVLVQSVRPGGAAMRAGVQEGDRIVKVNGTMVTNSSHLEVVKLIKSGAYVALTLLGSPPPSAGLSGSQQDVNTVGAPRITPTCPPPPPPSPLPPPQRITDPKPLQDPEVQKHATQILRNMLRQEEAELQRFYEAYSRNPATAVEEQIEGARRRVSQLQLKILQETGGSMDSGRLCGDSGLAGFRVMEGRLSLDSQDGDSVLESGTERFPSVNEISLNRNSVLSDHGLDSPRTSPVITARLFQHHRRQGSDTPFTPSAEQGLDRTGQPLIIGPEEDYDPGYFNNECDSLFQDLGKLKSRPAHLGVFLRYIFSQADPSPLLFYLCTDVCQQTTAKDSRGLGKDIWNIFLDRNAPLRVKVSEQLLAEIETRLRNGDDVRAALFEAQEMVMPEIQEQIQDYRTKRTMGLGSLYGENDLLDLDGDPQKERQVAEKQLAQLGDILSKYEEDRSSPMAFALSTYMNHTGIRSREPRVAGTSEKAQSLPDRDKWLPFFPKTKKSSSTKKDKDAMEDKKRNPILKYIGKPKISSQSTFHVPLSPVEVKPGNVRNIIQHFENNQHYESQEPGTQRLSTGSFPEDLLESDGSRAEVKLGRSESLKGREEMKKSRKAENVPRSRSDVDMDAAAEATRLHQSASSSASSLSTRSLENPTPPYTPKMGRRSIESPNLGFGVDPFLPHLLEDEQGQLSDLEPELDSQNWQHMVSRELVANLPQKEIDRQEVINELFATEGSHLRILRVLDLLFYQRMRKESLLSREELALLFPNLPDLIEIHNSLSESMKKLREEGPIIKEIGDLMLSRFDGLAKEEIQQVAADFCSYQSIALELIKTKQRKETRFQIFMQEAESNPQCRRLQLKDLIISEMQRLTKYPLLLENIIKHTEAGTSEHDKLCRARDQCRDILKYVNEAVKQAENRHRLEGYQKRLDATSLERTSNPLAAEFKSLDLTSRRMIHEGPLTWRISKDKTVDLHVLLLEDLLVLLQKQDEKLVLKCHSKTALGSSDNKQTFSPVLKLNSVLIRSVATDKRALFIICTSELGPQIYELVALTSSEKNTWMELLEEAVQSATRNATFPPKRRTPEPTRVASSSLVLQDPDASPILSRGTSSGAEAEAEDCSSADDNPTVLLGREKPLALLEESVSSDVEEGEEELPAAPLPTGTDLEVADTLPTEQPGPPMRLPLPGPISTEGLAEAALEDVENLRLLILRRLLPCRDAEPEDDLTPTPSVIGGAGQAWVSVLSSQDSASQEVLAEPPNTAEDTKLQSSQEMDETAPAAEAPSSYKVVRKGNYFYVSMPAGPPQTPDLDPALPPSPLRGSPQEAPTHPSPTEGSLDPTAPLRDVDLIFRTIEQLTLKLNRLKVSSPNWGKLGGGVSCQGVMEGGGRGPRPQTCAHPSDLTPFLPGTLQAVETAHRELLRSLGRSSSTDATPLGGSAPEMDGWSQRPPNPDGDSPLSCALRSLQGPTTNAPGKTHRPAVLAPPIPSPSCPPHPLLPISSRL</sequence>
<feature type="region of interest" description="Disordered" evidence="12">
    <location>
        <begin position="617"/>
        <end position="723"/>
    </location>
</feature>
<feature type="domain" description="PDZ" evidence="15">
    <location>
        <begin position="47"/>
        <end position="111"/>
    </location>
</feature>
<keyword evidence="9" id="KW-0472">Membrane</keyword>
<feature type="compositionally biased region" description="Low complexity" evidence="12">
    <location>
        <begin position="9"/>
        <end position="21"/>
    </location>
</feature>
<dbReference type="FunFam" id="1.20.900.10:FF:000006">
    <property type="entry name" value="Rho guanine nucleotide exchange factor (GEF) 11"/>
    <property type="match status" value="1"/>
</dbReference>
<keyword evidence="8" id="KW-0175">Coiled coil</keyword>
<dbReference type="PROSITE" id="PS50106">
    <property type="entry name" value="PDZ"/>
    <property type="match status" value="1"/>
</dbReference>
<dbReference type="Gene3D" id="1.20.900.10">
    <property type="entry name" value="Dbl homology (DH) domain"/>
    <property type="match status" value="1"/>
</dbReference>
<dbReference type="GO" id="GO:0005085">
    <property type="term" value="F:guanyl-nucleotide exchange factor activity"/>
    <property type="evidence" value="ECO:0007669"/>
    <property type="project" value="UniProtKB-KW"/>
</dbReference>
<dbReference type="SUPFAM" id="SSF48065">
    <property type="entry name" value="DBL homology domain (DH-domain)"/>
    <property type="match status" value="1"/>
</dbReference>
<dbReference type="SMART" id="SM00233">
    <property type="entry name" value="PH"/>
    <property type="match status" value="1"/>
</dbReference>
<dbReference type="GO" id="GO:0005737">
    <property type="term" value="C:cytoplasm"/>
    <property type="evidence" value="ECO:0007669"/>
    <property type="project" value="UniProtKB-SubCell"/>
</dbReference>
<gene>
    <name evidence="16" type="primary">ARHGEF11</name>
</gene>
<organism evidence="16 17">
    <name type="scientific">Aquila chrysaetos chrysaetos</name>
    <dbReference type="NCBI Taxonomy" id="223781"/>
    <lineage>
        <taxon>Eukaryota</taxon>
        <taxon>Metazoa</taxon>
        <taxon>Chordata</taxon>
        <taxon>Craniata</taxon>
        <taxon>Vertebrata</taxon>
        <taxon>Euteleostomi</taxon>
        <taxon>Archelosauria</taxon>
        <taxon>Archosauria</taxon>
        <taxon>Dinosauria</taxon>
        <taxon>Saurischia</taxon>
        <taxon>Theropoda</taxon>
        <taxon>Coelurosauria</taxon>
        <taxon>Aves</taxon>
        <taxon>Neognathae</taxon>
        <taxon>Neoaves</taxon>
        <taxon>Telluraves</taxon>
        <taxon>Accipitrimorphae</taxon>
        <taxon>Accipitriformes</taxon>
        <taxon>Accipitridae</taxon>
        <taxon>Accipitrinae</taxon>
        <taxon>Aquila</taxon>
    </lineage>
</organism>
<feature type="domain" description="DH" evidence="14">
    <location>
        <begin position="777"/>
        <end position="966"/>
    </location>
</feature>
<dbReference type="PROSITE" id="PS50010">
    <property type="entry name" value="DH_2"/>
    <property type="match status" value="1"/>
</dbReference>
<feature type="domain" description="PH" evidence="13">
    <location>
        <begin position="1008"/>
        <end position="1121"/>
    </location>
</feature>
<evidence type="ECO:0000259" key="15">
    <source>
        <dbReference type="PROSITE" id="PS50106"/>
    </source>
</evidence>
<dbReference type="GeneTree" id="ENSGT00940000158350"/>
<dbReference type="GO" id="GO:0007266">
    <property type="term" value="P:Rho protein signal transduction"/>
    <property type="evidence" value="ECO:0007669"/>
    <property type="project" value="Ensembl"/>
</dbReference>
<feature type="region of interest" description="Disordered" evidence="12">
    <location>
        <begin position="1350"/>
        <end position="1391"/>
    </location>
</feature>
<evidence type="ECO:0000256" key="5">
    <source>
        <dbReference type="ARBA" id="ARBA00022553"/>
    </source>
</evidence>
<keyword evidence="4" id="KW-0963">Cytoplasm</keyword>
<dbReference type="InParanoid" id="A0A663DQ68"/>
<feature type="compositionally biased region" description="Basic and acidic residues" evidence="12">
    <location>
        <begin position="564"/>
        <end position="576"/>
    </location>
</feature>
<dbReference type="CDD" id="cd08753">
    <property type="entry name" value="RGS_PDZRhoGEF"/>
    <property type="match status" value="1"/>
</dbReference>
<dbReference type="InterPro" id="IPR001331">
    <property type="entry name" value="GDS_CDC24_CS"/>
</dbReference>
<evidence type="ECO:0000256" key="12">
    <source>
        <dbReference type="SAM" id="MobiDB-lite"/>
    </source>
</evidence>
<dbReference type="GO" id="GO:0007186">
    <property type="term" value="P:G protein-coupled receptor signaling pathway"/>
    <property type="evidence" value="ECO:0007669"/>
    <property type="project" value="Ensembl"/>
</dbReference>
<dbReference type="SMART" id="SM00228">
    <property type="entry name" value="PDZ"/>
    <property type="match status" value="1"/>
</dbReference>
<reference evidence="16" key="1">
    <citation type="submission" date="2025-08" db="UniProtKB">
        <authorList>
            <consortium name="Ensembl"/>
        </authorList>
    </citation>
    <scope>IDENTIFICATION</scope>
</reference>
<dbReference type="InterPro" id="IPR037803">
    <property type="entry name" value="PRG_PH"/>
</dbReference>
<dbReference type="InterPro" id="IPR036305">
    <property type="entry name" value="RGS_sf"/>
</dbReference>
<dbReference type="InterPro" id="IPR001849">
    <property type="entry name" value="PH_domain"/>
</dbReference>
<protein>
    <recommendedName>
        <fullName evidence="11">Rho guanine nucleotide exchange factor 11</fullName>
    </recommendedName>
</protein>
<dbReference type="Pfam" id="PF00595">
    <property type="entry name" value="PDZ"/>
    <property type="match status" value="1"/>
</dbReference>
<dbReference type="SMART" id="SM00325">
    <property type="entry name" value="RhoGEF"/>
    <property type="match status" value="1"/>
</dbReference>
<dbReference type="CDD" id="cd00160">
    <property type="entry name" value="RhoGEF"/>
    <property type="match status" value="1"/>
</dbReference>
<dbReference type="FunFam" id="1.10.167.10:FF:000010">
    <property type="entry name" value="Rho guanine nucleotide exchange factor (GEF) 11"/>
    <property type="match status" value="1"/>
</dbReference>
<evidence type="ECO:0000256" key="10">
    <source>
        <dbReference type="ARBA" id="ARBA00057618"/>
    </source>
</evidence>
<dbReference type="SUPFAM" id="SSF48097">
    <property type="entry name" value="Regulator of G-protein signaling, RGS"/>
    <property type="match status" value="1"/>
</dbReference>
<evidence type="ECO:0000256" key="7">
    <source>
        <dbReference type="ARBA" id="ARBA00022843"/>
    </source>
</evidence>
<evidence type="ECO:0000256" key="4">
    <source>
        <dbReference type="ARBA" id="ARBA00022490"/>
    </source>
</evidence>
<dbReference type="InterPro" id="IPR016137">
    <property type="entry name" value="RGS"/>
</dbReference>
<dbReference type="Gene3D" id="2.30.29.30">
    <property type="entry name" value="Pleckstrin-homology domain (PH domain)/Phosphotyrosine-binding domain (PTB)"/>
    <property type="match status" value="1"/>
</dbReference>
<feature type="region of interest" description="Disordered" evidence="12">
    <location>
        <begin position="309"/>
        <end position="328"/>
    </location>
</feature>
<dbReference type="FunFam" id="2.30.29.30:FF:000072">
    <property type="entry name" value="Rho guanine nucleotide exchange factor 1"/>
    <property type="match status" value="1"/>
</dbReference>
<dbReference type="SMART" id="SM00315">
    <property type="entry name" value="RGS"/>
    <property type="match status" value="1"/>
</dbReference>
<keyword evidence="5" id="KW-0597">Phosphoprotein</keyword>
<comment type="subcellular location">
    <subcellularLocation>
        <location evidence="2">Cytoplasm</location>
    </subcellularLocation>
    <subcellularLocation>
        <location evidence="1">Membrane</location>
    </subcellularLocation>
</comment>
<reference evidence="16" key="2">
    <citation type="submission" date="2025-09" db="UniProtKB">
        <authorList>
            <consortium name="Ensembl"/>
        </authorList>
    </citation>
    <scope>IDENTIFICATION</scope>
</reference>
<feature type="region of interest" description="Disordered" evidence="12">
    <location>
        <begin position="1195"/>
        <end position="1217"/>
    </location>
</feature>
<dbReference type="InterPro" id="IPR036034">
    <property type="entry name" value="PDZ_sf"/>
</dbReference>
<dbReference type="CDD" id="cd13391">
    <property type="entry name" value="PH_PRG"/>
    <property type="match status" value="1"/>
</dbReference>
<dbReference type="PANTHER" id="PTHR45872">
    <property type="entry name" value="RHO GUANINE NUCLEOTIDE EXCHANGE FACTOR 2, ISOFORM D"/>
    <property type="match status" value="1"/>
</dbReference>
<dbReference type="Pfam" id="PF17838">
    <property type="entry name" value="PH_16"/>
    <property type="match status" value="1"/>
</dbReference>
<dbReference type="InterPro" id="IPR000219">
    <property type="entry name" value="DH_dom"/>
</dbReference>
<dbReference type="PANTHER" id="PTHR45872:SF1">
    <property type="entry name" value="RHO GUANINE NUCLEOTIDE EXCHANGE FACTOR 11"/>
    <property type="match status" value="1"/>
</dbReference>
<dbReference type="GO" id="GO:0005096">
    <property type="term" value="F:GTPase activator activity"/>
    <property type="evidence" value="ECO:0007669"/>
    <property type="project" value="UniProtKB-KW"/>
</dbReference>
<name>A0A663DQ68_AQUCH</name>
<accession>A0A663DQ68</accession>
<dbReference type="SUPFAM" id="SSF50156">
    <property type="entry name" value="PDZ domain-like"/>
    <property type="match status" value="1"/>
</dbReference>
<feature type="region of interest" description="Disordered" evidence="12">
    <location>
        <begin position="126"/>
        <end position="170"/>
    </location>
</feature>
<feature type="region of interest" description="Disordered" evidence="12">
    <location>
        <begin position="1301"/>
        <end position="1335"/>
    </location>
</feature>
<dbReference type="InterPro" id="IPR011993">
    <property type="entry name" value="PH-like_dom_sf"/>
</dbReference>
<keyword evidence="6" id="KW-0344">Guanine-nucleotide releasing factor</keyword>
<dbReference type="InterPro" id="IPR035899">
    <property type="entry name" value="DBL_dom_sf"/>
</dbReference>
<keyword evidence="3" id="KW-0343">GTPase activation</keyword>
<dbReference type="Gene3D" id="2.30.42.10">
    <property type="match status" value="1"/>
</dbReference>
<evidence type="ECO:0000313" key="16">
    <source>
        <dbReference type="Ensembl" id="ENSACCP00020002082.1"/>
    </source>
</evidence>
<dbReference type="GO" id="GO:0005886">
    <property type="term" value="C:plasma membrane"/>
    <property type="evidence" value="ECO:0007669"/>
    <property type="project" value="Ensembl"/>
</dbReference>
<keyword evidence="17" id="KW-1185">Reference proteome</keyword>
<keyword evidence="7" id="KW-0832">Ubl conjugation</keyword>
<dbReference type="InterPro" id="IPR037889">
    <property type="entry name" value="PDZRhoGEF_RGS"/>
</dbReference>
<feature type="region of interest" description="Disordered" evidence="12">
    <location>
        <begin position="1472"/>
        <end position="1552"/>
    </location>
</feature>
<feature type="compositionally biased region" description="Polar residues" evidence="12">
    <location>
        <begin position="624"/>
        <end position="635"/>
    </location>
</feature>
<dbReference type="InterPro" id="IPR041020">
    <property type="entry name" value="PH_16"/>
</dbReference>
<dbReference type="FunFam" id="2.30.42.10:FF:000033">
    <property type="entry name" value="Rho guanine nucleotide exchange factor (GEF) 11"/>
    <property type="match status" value="1"/>
</dbReference>
<feature type="region of interest" description="Disordered" evidence="12">
    <location>
        <begin position="1123"/>
        <end position="1181"/>
    </location>
</feature>
<dbReference type="PROSITE" id="PS50003">
    <property type="entry name" value="PH_DOMAIN"/>
    <property type="match status" value="1"/>
</dbReference>
<evidence type="ECO:0000256" key="2">
    <source>
        <dbReference type="ARBA" id="ARBA00004496"/>
    </source>
</evidence>
<feature type="region of interest" description="Disordered" evidence="12">
    <location>
        <begin position="549"/>
        <end position="578"/>
    </location>
</feature>
<dbReference type="SUPFAM" id="SSF50729">
    <property type="entry name" value="PH domain-like"/>
    <property type="match status" value="1"/>
</dbReference>
<evidence type="ECO:0000313" key="17">
    <source>
        <dbReference type="Proteomes" id="UP000472275"/>
    </source>
</evidence>
<feature type="compositionally biased region" description="Pro residues" evidence="12">
    <location>
        <begin position="1352"/>
        <end position="1368"/>
    </location>
</feature>
<feature type="compositionally biased region" description="Pro residues" evidence="12">
    <location>
        <begin position="1531"/>
        <end position="1545"/>
    </location>
</feature>
<evidence type="ECO:0000256" key="3">
    <source>
        <dbReference type="ARBA" id="ARBA00022468"/>
    </source>
</evidence>
<feature type="region of interest" description="Disordered" evidence="12">
    <location>
        <begin position="1"/>
        <end position="41"/>
    </location>
</feature>
<dbReference type="Ensembl" id="ENSACCT00020002152.1">
    <property type="protein sequence ID" value="ENSACCP00020002082.1"/>
    <property type="gene ID" value="ENSACCG00020001391.1"/>
</dbReference>
<feature type="compositionally biased region" description="Low complexity" evidence="12">
    <location>
        <begin position="694"/>
        <end position="707"/>
    </location>
</feature>
<comment type="function">
    <text evidence="10">May play a role in the regulation of RhoA GTPase by guanine nucleotide-binding alpha-12 (GNA12) and alpha-13 (GNA13). Acts as guanine nucleotide exchange factor (GEF) for RhoA GTPase and may act as GTPase-activating protein (GAP) for GNA12 and GNA13. Involved in neurotrophin-induced neurite outgrowth.</text>
</comment>
<evidence type="ECO:0000256" key="9">
    <source>
        <dbReference type="ARBA" id="ARBA00023136"/>
    </source>
</evidence>
<dbReference type="InterPro" id="IPR044926">
    <property type="entry name" value="RGS_subdomain_2"/>
</dbReference>
<dbReference type="Pfam" id="PF00621">
    <property type="entry name" value="RhoGEF"/>
    <property type="match status" value="1"/>
</dbReference>
<feature type="compositionally biased region" description="Pro residues" evidence="12">
    <location>
        <begin position="147"/>
        <end position="161"/>
    </location>
</feature>
<dbReference type="CDD" id="cd23069">
    <property type="entry name" value="PDZ_ARHGEF11-12-like"/>
    <property type="match status" value="1"/>
</dbReference>
<feature type="compositionally biased region" description="Basic and acidic residues" evidence="12">
    <location>
        <begin position="644"/>
        <end position="680"/>
    </location>
</feature>
<dbReference type="GO" id="GO:0045893">
    <property type="term" value="P:positive regulation of DNA-templated transcription"/>
    <property type="evidence" value="ECO:0007669"/>
    <property type="project" value="Ensembl"/>
</dbReference>
<evidence type="ECO:0000256" key="11">
    <source>
        <dbReference type="ARBA" id="ARBA00074303"/>
    </source>
</evidence>
<dbReference type="GO" id="GO:0005654">
    <property type="term" value="C:nucleoplasm"/>
    <property type="evidence" value="ECO:0007669"/>
    <property type="project" value="Ensembl"/>
</dbReference>
<evidence type="ECO:0000256" key="8">
    <source>
        <dbReference type="ARBA" id="ARBA00023054"/>
    </source>
</evidence>
<dbReference type="PROSITE" id="PS00741">
    <property type="entry name" value="DH_1"/>
    <property type="match status" value="1"/>
</dbReference>
<proteinExistence type="predicted"/>
<dbReference type="InterPro" id="IPR001478">
    <property type="entry name" value="PDZ"/>
</dbReference>
<dbReference type="InterPro" id="IPR015212">
    <property type="entry name" value="RGS-like_dom"/>
</dbReference>
<evidence type="ECO:0000259" key="14">
    <source>
        <dbReference type="PROSITE" id="PS50010"/>
    </source>
</evidence>
<dbReference type="Gene3D" id="1.10.167.10">
    <property type="entry name" value="Regulator of G-protein Signalling 4, domain 2"/>
    <property type="match status" value="1"/>
</dbReference>